<dbReference type="Proteomes" id="UP001230466">
    <property type="component" value="Unassembled WGS sequence"/>
</dbReference>
<dbReference type="RefSeq" id="WP_211598235.1">
    <property type="nucleotide sequence ID" value="NZ_JAGRQI010000012.1"/>
</dbReference>
<sequence>MKIFGRKTFIKHIWHILEENSILLTAERRIGKTEVLKQLRDESRNDYIVIFSDLEGVSTPVEFVEDILQKIKDHRCLKGQVISYFSNLRRLFDGVEISNVIKIPNSKEMQWKKELKSIITEICNNNPDKKILFLWDEIPYMLNNIKEQNSDTNFSVDILDTLRELRQENKNLRMIYTGSIGIHHVLSKVKTNAPIQSINDLHIEKLCPISDTDAIEMARYRFIEVEKLAPEIDDNLLREICQFCDNVPYYIEKMIKFLEEIPSIHNIEIQLRQLLRNHSSNLNLEHFRARLKDYYLGEIADVNGKRTLKHTLAKSLLNHIAVNENTSIDECFSQLKLDYAFSFEHRDEIIELLRLLTEDHYLIKTDKGYQFAFSMIRNWWIEAEGLEG</sequence>
<protein>
    <recommendedName>
        <fullName evidence="1">ORC1/DEAH AAA+ ATPase domain-containing protein</fullName>
    </recommendedName>
</protein>
<accession>A0AAW8CJW4</accession>
<dbReference type="EMBL" id="JASAYJ010000006">
    <property type="protein sequence ID" value="MDP8186923.1"/>
    <property type="molecule type" value="Genomic_DNA"/>
</dbReference>
<dbReference type="Gene3D" id="3.40.50.300">
    <property type="entry name" value="P-loop containing nucleotide triphosphate hydrolases"/>
    <property type="match status" value="1"/>
</dbReference>
<feature type="domain" description="ORC1/DEAH AAA+ ATPase" evidence="1">
    <location>
        <begin position="19"/>
        <end position="186"/>
    </location>
</feature>
<dbReference type="Pfam" id="PF13401">
    <property type="entry name" value="AAA_22"/>
    <property type="match status" value="1"/>
</dbReference>
<dbReference type="InterPro" id="IPR049945">
    <property type="entry name" value="AAA_22"/>
</dbReference>
<gene>
    <name evidence="2" type="ORF">QJU78_03920</name>
</gene>
<evidence type="ECO:0000259" key="1">
    <source>
        <dbReference type="Pfam" id="PF13401"/>
    </source>
</evidence>
<organism evidence="2 3">
    <name type="scientific">Pasteurella atlantica</name>
    <dbReference type="NCBI Taxonomy" id="2827233"/>
    <lineage>
        <taxon>Bacteria</taxon>
        <taxon>Pseudomonadati</taxon>
        <taxon>Pseudomonadota</taxon>
        <taxon>Gammaproteobacteria</taxon>
        <taxon>Pasteurellales</taxon>
        <taxon>Pasteurellaceae</taxon>
        <taxon>Pasteurella</taxon>
    </lineage>
</organism>
<dbReference type="SUPFAM" id="SSF52540">
    <property type="entry name" value="P-loop containing nucleoside triphosphate hydrolases"/>
    <property type="match status" value="1"/>
</dbReference>
<dbReference type="PANTHER" id="PTHR34301:SF8">
    <property type="entry name" value="ATPASE DOMAIN-CONTAINING PROTEIN"/>
    <property type="match status" value="1"/>
</dbReference>
<evidence type="ECO:0000313" key="3">
    <source>
        <dbReference type="Proteomes" id="UP001230466"/>
    </source>
</evidence>
<name>A0AAW8CJW4_9PAST</name>
<evidence type="ECO:0000313" key="2">
    <source>
        <dbReference type="EMBL" id="MDP8186923.1"/>
    </source>
</evidence>
<dbReference type="GO" id="GO:0016887">
    <property type="term" value="F:ATP hydrolysis activity"/>
    <property type="evidence" value="ECO:0007669"/>
    <property type="project" value="InterPro"/>
</dbReference>
<proteinExistence type="predicted"/>
<dbReference type="InterPro" id="IPR027417">
    <property type="entry name" value="P-loop_NTPase"/>
</dbReference>
<comment type="caution">
    <text evidence="2">The sequence shown here is derived from an EMBL/GenBank/DDBJ whole genome shotgun (WGS) entry which is preliminary data.</text>
</comment>
<dbReference type="PANTHER" id="PTHR34301">
    <property type="entry name" value="DNA-BINDING PROTEIN-RELATED"/>
    <property type="match status" value="1"/>
</dbReference>
<reference evidence="2" key="1">
    <citation type="journal article" date="2023" name="Front. Microbiol.">
        <title>Phylogeography and host specificity of Pasteurellaceae pathogenic to sea-farmed fish in the north-east Atlantic.</title>
        <authorList>
            <person name="Gulla S."/>
            <person name="Colquhoun D.J."/>
            <person name="Olsen A.B."/>
            <person name="Spilsberg B."/>
            <person name="Lagesen K."/>
            <person name="Aakesson C.P."/>
            <person name="Strom S."/>
            <person name="Manji F."/>
            <person name="Birkbeck T.H."/>
            <person name="Nilsen H.K."/>
        </authorList>
    </citation>
    <scope>NUCLEOTIDE SEQUENCE</scope>
    <source>
        <strain evidence="2">VIB1234</strain>
    </source>
</reference>
<dbReference type="AlphaFoldDB" id="A0AAW8CJW4"/>